<proteinExistence type="predicted"/>
<dbReference type="Gene3D" id="3.60.10.10">
    <property type="entry name" value="Endonuclease/exonuclease/phosphatase"/>
    <property type="match status" value="1"/>
</dbReference>
<dbReference type="SUPFAM" id="SSF54928">
    <property type="entry name" value="RNA-binding domain, RBD"/>
    <property type="match status" value="1"/>
</dbReference>
<evidence type="ECO:0000313" key="4">
    <source>
        <dbReference type="EMBL" id="KAJ9547331.1"/>
    </source>
</evidence>
<dbReference type="EMBL" id="JARYMX010000005">
    <property type="protein sequence ID" value="KAJ9547331.1"/>
    <property type="molecule type" value="Genomic_DNA"/>
</dbReference>
<gene>
    <name evidence="4" type="ORF">OSB04_019874</name>
</gene>
<dbReference type="InterPro" id="IPR000504">
    <property type="entry name" value="RRM_dom"/>
</dbReference>
<feature type="region of interest" description="Disordered" evidence="2">
    <location>
        <begin position="97"/>
        <end position="116"/>
    </location>
</feature>
<dbReference type="Gene3D" id="3.30.70.330">
    <property type="match status" value="1"/>
</dbReference>
<accession>A0AA38T2L7</accession>
<keyword evidence="1" id="KW-0694">RNA-binding</keyword>
<dbReference type="Proteomes" id="UP001172457">
    <property type="component" value="Chromosome 5"/>
</dbReference>
<dbReference type="GO" id="GO:0003723">
    <property type="term" value="F:RNA binding"/>
    <property type="evidence" value="ECO:0007669"/>
    <property type="project" value="UniProtKB-UniRule"/>
</dbReference>
<feature type="domain" description="RRM" evidence="3">
    <location>
        <begin position="17"/>
        <end position="94"/>
    </location>
</feature>
<evidence type="ECO:0000256" key="1">
    <source>
        <dbReference type="PROSITE-ProRule" id="PRU00176"/>
    </source>
</evidence>
<feature type="compositionally biased region" description="Polar residues" evidence="2">
    <location>
        <begin position="395"/>
        <end position="410"/>
    </location>
</feature>
<sequence>MENSSLLGSDSLSGSASTFFFTNFPEQESKSSHWKIFKKFGVLVDLYIARKRSRWGKRFGFARFVKVVDWRGLEEKLNGIWIGSFRVRANLSRFSRKGGMRGGVPKKRPERQGYSVPSQVVRSRDASSSRTYTDAVKGVTAAVEERIVLTPSVDALERLDSTLVGELKSFESLDMIGSLNELEGWADIRFSYLGGFSFQLDFPSKSSALDFLHGAVDYWKDWFVSLSHWGEGLRVPKRLAILEVQGLPLHVWSSDSLVLIGSRWGKVVKTELEGGKGLRKVAGFLWVLTDRAEWITEDMLELGEIIKPASASSSFSDDCGDVEGCFWKDCEDEETVASAAASSDDLQKDGDGLPDSSPEGLGEEGSLDLRNSEGKAHVSRQGESTDDVLGASEFPSESSEGPNSLNNKASQGMAPATEEGFSGSLYPLLEESDSPIEDEDGDWVLNLNGLGKQSKRSWVKTLVAEHNVKFLCIQETKTAVQHHWQVKSIWGQKGFDFASLDSSGNSSGILSVWDCNFFKLQKSVKQEGFVGDALGSRCAWVICEDFNEVWVADERRVFDSRGASAFNMFISSVGLSDIRLGGRKFTWMNSGCSKLSKLDRFLVNAGFINLWPSANSLALPRFISDHCPILLDSKLVDFGLTSFRTEFEVFSKVELLSKKLRHLKAKVKTWGEEVRNNSGMDVGSLKQKISSIDLLAELGSIDDSLVKERAELMANLGDLMSAKIADLKQKAKAKWLLEGDENSIFSMDRINDAARDFFEAKFAESHPVRPTLISPLFRKLSDSQRDCLETPFRLMRLKVQFGVVETTRPRARTGLHSNLFERIGTSWEMTFLKL</sequence>
<dbReference type="PANTHER" id="PTHR33710">
    <property type="entry name" value="BNAC02G09200D PROTEIN"/>
    <property type="match status" value="1"/>
</dbReference>
<comment type="caution">
    <text evidence="4">The sequence shown here is derived from an EMBL/GenBank/DDBJ whole genome shotgun (WGS) entry which is preliminary data.</text>
</comment>
<dbReference type="CDD" id="cd00590">
    <property type="entry name" value="RRM_SF"/>
    <property type="match status" value="1"/>
</dbReference>
<feature type="compositionally biased region" description="Basic residues" evidence="2">
    <location>
        <begin position="97"/>
        <end position="109"/>
    </location>
</feature>
<organism evidence="4 5">
    <name type="scientific">Centaurea solstitialis</name>
    <name type="common">yellow star-thistle</name>
    <dbReference type="NCBI Taxonomy" id="347529"/>
    <lineage>
        <taxon>Eukaryota</taxon>
        <taxon>Viridiplantae</taxon>
        <taxon>Streptophyta</taxon>
        <taxon>Embryophyta</taxon>
        <taxon>Tracheophyta</taxon>
        <taxon>Spermatophyta</taxon>
        <taxon>Magnoliopsida</taxon>
        <taxon>eudicotyledons</taxon>
        <taxon>Gunneridae</taxon>
        <taxon>Pentapetalae</taxon>
        <taxon>asterids</taxon>
        <taxon>campanulids</taxon>
        <taxon>Asterales</taxon>
        <taxon>Asteraceae</taxon>
        <taxon>Carduoideae</taxon>
        <taxon>Cardueae</taxon>
        <taxon>Centaureinae</taxon>
        <taxon>Centaurea</taxon>
    </lineage>
</organism>
<keyword evidence="5" id="KW-1185">Reference proteome</keyword>
<dbReference type="AlphaFoldDB" id="A0AA38T2L7"/>
<feature type="region of interest" description="Disordered" evidence="2">
    <location>
        <begin position="337"/>
        <end position="421"/>
    </location>
</feature>
<dbReference type="PANTHER" id="PTHR33710:SF64">
    <property type="entry name" value="ENDONUCLEASE_EXONUCLEASE_PHOSPHATASE DOMAIN-CONTAINING PROTEIN"/>
    <property type="match status" value="1"/>
</dbReference>
<protein>
    <recommendedName>
        <fullName evidence="3">RRM domain-containing protein</fullName>
    </recommendedName>
</protein>
<dbReference type="SUPFAM" id="SSF56219">
    <property type="entry name" value="DNase I-like"/>
    <property type="match status" value="1"/>
</dbReference>
<dbReference type="InterPro" id="IPR035979">
    <property type="entry name" value="RBD_domain_sf"/>
</dbReference>
<dbReference type="InterPro" id="IPR012677">
    <property type="entry name" value="Nucleotide-bd_a/b_plait_sf"/>
</dbReference>
<name>A0AA38T2L7_9ASTR</name>
<evidence type="ECO:0000259" key="3">
    <source>
        <dbReference type="PROSITE" id="PS50102"/>
    </source>
</evidence>
<reference evidence="4" key="1">
    <citation type="submission" date="2023-03" db="EMBL/GenBank/DDBJ databases">
        <title>Chromosome-scale reference genome and RAD-based genetic map of yellow starthistle (Centaurea solstitialis) reveal putative structural variation and QTLs associated with invader traits.</title>
        <authorList>
            <person name="Reatini B."/>
            <person name="Cang F.A."/>
            <person name="Jiang Q."/>
            <person name="Mckibben M.T.W."/>
            <person name="Barker M.S."/>
            <person name="Rieseberg L.H."/>
            <person name="Dlugosch K.M."/>
        </authorList>
    </citation>
    <scope>NUCLEOTIDE SEQUENCE</scope>
    <source>
        <strain evidence="4">CAN-66</strain>
        <tissue evidence="4">Leaf</tissue>
    </source>
</reference>
<dbReference type="InterPro" id="IPR036691">
    <property type="entry name" value="Endo/exonu/phosph_ase_sf"/>
</dbReference>
<evidence type="ECO:0000256" key="2">
    <source>
        <dbReference type="SAM" id="MobiDB-lite"/>
    </source>
</evidence>
<dbReference type="PROSITE" id="PS50102">
    <property type="entry name" value="RRM"/>
    <property type="match status" value="1"/>
</dbReference>
<evidence type="ECO:0000313" key="5">
    <source>
        <dbReference type="Proteomes" id="UP001172457"/>
    </source>
</evidence>